<accession>A0A3N2Q5T6</accession>
<name>A0A3N2Q5T6_SODAK</name>
<keyword evidence="3" id="KW-1185">Reference proteome</keyword>
<dbReference type="Proteomes" id="UP000272025">
    <property type="component" value="Unassembled WGS sequence"/>
</dbReference>
<evidence type="ECO:0000313" key="3">
    <source>
        <dbReference type="Proteomes" id="UP000272025"/>
    </source>
</evidence>
<evidence type="ECO:0000313" key="2">
    <source>
        <dbReference type="EMBL" id="ROT42018.1"/>
    </source>
</evidence>
<gene>
    <name evidence="2" type="ORF">SODALDRAFT_326182</name>
</gene>
<evidence type="ECO:0000256" key="1">
    <source>
        <dbReference type="SAM" id="MobiDB-lite"/>
    </source>
</evidence>
<proteinExistence type="predicted"/>
<dbReference type="OrthoDB" id="3358750at2759"/>
<dbReference type="PANTHER" id="PTHR39475:SF1">
    <property type="entry name" value="CONIDIATION-SPECIFIC PROTEIN 6"/>
    <property type="match status" value="1"/>
</dbReference>
<feature type="region of interest" description="Disordered" evidence="1">
    <location>
        <begin position="102"/>
        <end position="133"/>
    </location>
</feature>
<sequence>MAPDTDHSNSQSSVGLRMTYKGGDQENYSISEVEREGRPHGINTMGQMDRNKIMNELRAEDTQRQIDDRYKHEPGYAAIMHGNEPSKGAKIDASIAQEEAEIVEKKNQKTDSIPGKKMEHHSSKNEWKQGLEG</sequence>
<feature type="region of interest" description="Disordered" evidence="1">
    <location>
        <begin position="1"/>
        <end position="48"/>
    </location>
</feature>
<dbReference type="PANTHER" id="PTHR39475">
    <property type="entry name" value="CONIDIATION-SPECIFIC PROTEIN 6"/>
    <property type="match status" value="1"/>
</dbReference>
<dbReference type="EMBL" id="ML119051">
    <property type="protein sequence ID" value="ROT42018.1"/>
    <property type="molecule type" value="Genomic_DNA"/>
</dbReference>
<dbReference type="GeneID" id="39578584"/>
<organism evidence="2 3">
    <name type="scientific">Sodiomyces alkalinus (strain CBS 110278 / VKM F-3762 / F11)</name>
    <name type="common">Alkaliphilic filamentous fungus</name>
    <dbReference type="NCBI Taxonomy" id="1314773"/>
    <lineage>
        <taxon>Eukaryota</taxon>
        <taxon>Fungi</taxon>
        <taxon>Dikarya</taxon>
        <taxon>Ascomycota</taxon>
        <taxon>Pezizomycotina</taxon>
        <taxon>Sordariomycetes</taxon>
        <taxon>Hypocreomycetidae</taxon>
        <taxon>Glomerellales</taxon>
        <taxon>Plectosphaerellaceae</taxon>
        <taxon>Sodiomyces</taxon>
    </lineage>
</organism>
<dbReference type="RefSeq" id="XP_028469824.1">
    <property type="nucleotide sequence ID" value="XM_028610106.1"/>
</dbReference>
<protein>
    <submittedName>
        <fullName evidence="2">Uncharacterized protein</fullName>
    </submittedName>
</protein>
<reference evidence="2 3" key="1">
    <citation type="journal article" date="2018" name="Mol. Ecol.">
        <title>The obligate alkalophilic soda-lake fungus Sodiomyces alkalinus has shifted to a protein diet.</title>
        <authorList>
            <person name="Grum-Grzhimaylo A.A."/>
            <person name="Falkoski D.L."/>
            <person name="van den Heuvel J."/>
            <person name="Valero-Jimenez C.A."/>
            <person name="Min B."/>
            <person name="Choi I.G."/>
            <person name="Lipzen A."/>
            <person name="Daum C.G."/>
            <person name="Aanen D.K."/>
            <person name="Tsang A."/>
            <person name="Henrissat B."/>
            <person name="Bilanenko E.N."/>
            <person name="de Vries R.P."/>
            <person name="van Kan J.A.L."/>
            <person name="Grigoriev I.V."/>
            <person name="Debets A.J.M."/>
        </authorList>
    </citation>
    <scope>NUCLEOTIDE SEQUENCE [LARGE SCALE GENOMIC DNA]</scope>
    <source>
        <strain evidence="2 3">F11</strain>
    </source>
</reference>
<dbReference type="AlphaFoldDB" id="A0A3N2Q5T6"/>